<evidence type="ECO:0000256" key="4">
    <source>
        <dbReference type="SAM" id="Phobius"/>
    </source>
</evidence>
<protein>
    <recommendedName>
        <fullName evidence="5">Zn(2)-C6 fungal-type domain-containing protein</fullName>
    </recommendedName>
</protein>
<dbReference type="PROSITE" id="PS00463">
    <property type="entry name" value="ZN2_CY6_FUNGAL_1"/>
    <property type="match status" value="1"/>
</dbReference>
<feature type="compositionally biased region" description="Low complexity" evidence="3">
    <location>
        <begin position="516"/>
        <end position="525"/>
    </location>
</feature>
<dbReference type="Pfam" id="PF04082">
    <property type="entry name" value="Fungal_trans"/>
    <property type="match status" value="1"/>
</dbReference>
<keyword evidence="2" id="KW-0539">Nucleus</keyword>
<reference evidence="6 7" key="1">
    <citation type="submission" date="2011-06" db="EMBL/GenBank/DDBJ databases">
        <title>The Genome Sequence of Fusarium oxysporum FOSC 3-a.</title>
        <authorList>
            <consortium name="The Broad Institute Genome Sequencing Platform"/>
            <person name="Ma L.-J."/>
            <person name="Gale L.R."/>
            <person name="Schwartz D.C."/>
            <person name="Zhou S."/>
            <person name="Corby-Kistler H."/>
            <person name="Young S.K."/>
            <person name="Zeng Q."/>
            <person name="Gargeya S."/>
            <person name="Fitzgerald M."/>
            <person name="Haas B."/>
            <person name="Abouelleil A."/>
            <person name="Alvarado L."/>
            <person name="Arachchi H.M."/>
            <person name="Berlin A."/>
            <person name="Brown A."/>
            <person name="Chapman S.B."/>
            <person name="Chen Z."/>
            <person name="Dunbar C."/>
            <person name="Freedman E."/>
            <person name="Gearin G."/>
            <person name="Gellesch M."/>
            <person name="Goldberg J."/>
            <person name="Griggs A."/>
            <person name="Gujja S."/>
            <person name="Heiman D."/>
            <person name="Howarth C."/>
            <person name="Larson L."/>
            <person name="Lui A."/>
            <person name="MacDonald P.J.P."/>
            <person name="Mehta T."/>
            <person name="Montmayeur A."/>
            <person name="Murphy C."/>
            <person name="Neiman D."/>
            <person name="Pearson M."/>
            <person name="Priest M."/>
            <person name="Roberts A."/>
            <person name="Saif S."/>
            <person name="Shea T."/>
            <person name="Shenoy N."/>
            <person name="Sisk P."/>
            <person name="Stolte C."/>
            <person name="Sykes S."/>
            <person name="Wortman J."/>
            <person name="Nusbaum C."/>
            <person name="Birren B."/>
        </authorList>
    </citation>
    <scope>NUCLEOTIDE SEQUENCE [LARGE SCALE GENOMIC DNA]</scope>
    <source>
        <strain evidence="7">FOSC 3-a</strain>
    </source>
</reference>
<dbReference type="Pfam" id="PF00172">
    <property type="entry name" value="Zn_clus"/>
    <property type="match status" value="1"/>
</dbReference>
<dbReference type="GO" id="GO:0003677">
    <property type="term" value="F:DNA binding"/>
    <property type="evidence" value="ECO:0007669"/>
    <property type="project" value="InterPro"/>
</dbReference>
<proteinExistence type="predicted"/>
<dbReference type="SMART" id="SM00906">
    <property type="entry name" value="Fungal_trans"/>
    <property type="match status" value="1"/>
</dbReference>
<gene>
    <name evidence="6" type="ORF">FOYG_11895</name>
</gene>
<feature type="transmembrane region" description="Helical" evidence="4">
    <location>
        <begin position="117"/>
        <end position="134"/>
    </location>
</feature>
<organism evidence="6 7">
    <name type="scientific">Fusarium oxysporum NRRL 32931</name>
    <dbReference type="NCBI Taxonomy" id="660029"/>
    <lineage>
        <taxon>Eukaryota</taxon>
        <taxon>Fungi</taxon>
        <taxon>Dikarya</taxon>
        <taxon>Ascomycota</taxon>
        <taxon>Pezizomycotina</taxon>
        <taxon>Sordariomycetes</taxon>
        <taxon>Hypocreomycetidae</taxon>
        <taxon>Hypocreales</taxon>
        <taxon>Nectriaceae</taxon>
        <taxon>Fusarium</taxon>
        <taxon>Fusarium oxysporum species complex</taxon>
    </lineage>
</organism>
<evidence type="ECO:0000313" key="6">
    <source>
        <dbReference type="EMBL" id="EWY84441.1"/>
    </source>
</evidence>
<feature type="domain" description="Zn(2)-C6 fungal-type" evidence="5">
    <location>
        <begin position="445"/>
        <end position="475"/>
    </location>
</feature>
<evidence type="ECO:0000256" key="3">
    <source>
        <dbReference type="SAM" id="MobiDB-lite"/>
    </source>
</evidence>
<dbReference type="InterPro" id="IPR007219">
    <property type="entry name" value="XnlR_reg_dom"/>
</dbReference>
<dbReference type="OrthoDB" id="3364175at2759"/>
<sequence length="1169" mass="131354">MPWMTDDEAAAEVNKYWKPYSKELKPALVTRQDLWAMYKEENNDWAASVAKVGVKAASSVLTGSGAFSAIEWLADTLKEKAKEHMVEKVMKSGFDYIAGAHVAKYNDKYRISARKDFATKVASGFLTIMVATVGGTLTVVSAGTTAAISTIALLVWIGKENEADKRDRWHEIIDSAMDKYDTIRKKRLLEIKKKHRTELEQFVKSNAYQDLEDEKLVRSYEWKSGNNTIRARYPNKLLVNLWHVLKAMIDEKVAKQVWIMDVLEVARVYSEETRELWQAIEARQKTMPNLFNRNETRDFLEFQVESHTEVDRLPETKTQKALEVLRGGMANEYGEVTQVEEKEEDFKEEDMTEHKATDNNGKVFTPQSSIQPKSNMRYVQRQGKRRRSGATRINTDPRSFGRSLDPRFFSPLPRALRSLLPLGRPSRAMNYSSRSVTKRPRAAIACDPCRQSKSKCDSNNPRCQRCEKHNLACVYSHTGGDKRLNRQAERRAHSGSRNSAREPQNQSPAGSPCIPQEQQQQSFQSIETPPREGGTVHTPTSVSSVRRPRGSVNNIAENTSENLGRQAEPRIDVLAAGVFDRPSGSCYFGSSSNHAIFWSLNEIVTKVGTSSGLLLHPERLRNSQANTDYGPLPDPPSSSVPGYGTDRVGTDLLPERQTAVRWIIQFSDTVGSLLPYISEASLISGLDEVLNRAGNTQRSIRPMLALLNIVFAFALSVTQEHSPETYYLQTLGLLDPEALCVSSSRLLQTLLLLALYQQNSQRSTESLTIHCLSVKVAYQLGLHAPISYSHNVPEEKELKSRLWFAVVNQDRIVSSALGQPCLIPSSHVRMELVELLSSKSYVDDIDSSYRNSMVDHFRDLTTLHEIMGRALEEVHDSNMSPVTPLSLHELLEKTTKLSLEMGRWRQNALPSRILETIADRDAWSPANFKASRPTILLAIYYYRTQLMTCGPLLVAVLRSITRKSPDCDSELLRDNIAAILKTDFQHVLELHRLISDILKRQEPFFRENAIWWTCNYCALTTTLHVFGFWLASGCQGTEFITKQVSSVNSMDELLNECLGTLKAIGVASAMSINAYRRIFRYVQLLRGMSLGPGDKAAELEPADTIPVGAREIPSGQTLPTVENGSTSGPSLILDDSIDFFTQVNENDLIYGNWLGPNLGPNEFDVLGFI</sequence>
<keyword evidence="4" id="KW-1133">Transmembrane helix</keyword>
<dbReference type="Proteomes" id="UP000030753">
    <property type="component" value="Unassembled WGS sequence"/>
</dbReference>
<evidence type="ECO:0000313" key="7">
    <source>
        <dbReference type="Proteomes" id="UP000030753"/>
    </source>
</evidence>
<keyword evidence="1" id="KW-0479">Metal-binding</keyword>
<evidence type="ECO:0000256" key="1">
    <source>
        <dbReference type="ARBA" id="ARBA00022723"/>
    </source>
</evidence>
<dbReference type="SMART" id="SM00066">
    <property type="entry name" value="GAL4"/>
    <property type="match status" value="1"/>
</dbReference>
<dbReference type="SUPFAM" id="SSF57701">
    <property type="entry name" value="Zn2/Cys6 DNA-binding domain"/>
    <property type="match status" value="1"/>
</dbReference>
<keyword evidence="4" id="KW-0472">Membrane</keyword>
<dbReference type="GO" id="GO:0000981">
    <property type="term" value="F:DNA-binding transcription factor activity, RNA polymerase II-specific"/>
    <property type="evidence" value="ECO:0007669"/>
    <property type="project" value="InterPro"/>
</dbReference>
<feature type="compositionally biased region" description="Polar residues" evidence="3">
    <location>
        <begin position="553"/>
        <end position="563"/>
    </location>
</feature>
<dbReference type="GO" id="GO:0008270">
    <property type="term" value="F:zinc ion binding"/>
    <property type="evidence" value="ECO:0007669"/>
    <property type="project" value="InterPro"/>
</dbReference>
<dbReference type="CDD" id="cd12148">
    <property type="entry name" value="fungal_TF_MHR"/>
    <property type="match status" value="1"/>
</dbReference>
<evidence type="ECO:0000256" key="2">
    <source>
        <dbReference type="ARBA" id="ARBA00023242"/>
    </source>
</evidence>
<name>W9HW76_FUSOX</name>
<dbReference type="CDD" id="cd00067">
    <property type="entry name" value="GAL4"/>
    <property type="match status" value="1"/>
</dbReference>
<evidence type="ECO:0000259" key="5">
    <source>
        <dbReference type="PROSITE" id="PS50048"/>
    </source>
</evidence>
<dbReference type="InterPro" id="IPR001138">
    <property type="entry name" value="Zn2Cys6_DnaBD"/>
</dbReference>
<dbReference type="GO" id="GO:0006351">
    <property type="term" value="P:DNA-templated transcription"/>
    <property type="evidence" value="ECO:0007669"/>
    <property type="project" value="InterPro"/>
</dbReference>
<dbReference type="PROSITE" id="PS50048">
    <property type="entry name" value="ZN2_CY6_FUNGAL_2"/>
    <property type="match status" value="1"/>
</dbReference>
<feature type="region of interest" description="Disordered" evidence="3">
    <location>
        <begin position="484"/>
        <end position="564"/>
    </location>
</feature>
<keyword evidence="4" id="KW-0812">Transmembrane</keyword>
<dbReference type="InterPro" id="IPR050987">
    <property type="entry name" value="AtrR-like"/>
</dbReference>
<dbReference type="PANTHER" id="PTHR46910:SF23">
    <property type="entry name" value="THIAMINE REPRESSIBLE GENES REGULATORY PROTEIN THI1"/>
    <property type="match status" value="1"/>
</dbReference>
<dbReference type="AlphaFoldDB" id="W9HW76"/>
<dbReference type="PANTHER" id="PTHR46910">
    <property type="entry name" value="TRANSCRIPTION FACTOR PDR1"/>
    <property type="match status" value="1"/>
</dbReference>
<dbReference type="Gene3D" id="4.10.240.10">
    <property type="entry name" value="Zn(2)-C6 fungal-type DNA-binding domain"/>
    <property type="match status" value="1"/>
</dbReference>
<dbReference type="HOGENOM" id="CLU_299166_0_0_1"/>
<accession>W9HW76</accession>
<feature type="region of interest" description="Disordered" evidence="3">
    <location>
        <begin position="624"/>
        <end position="644"/>
    </location>
</feature>
<feature type="compositionally biased region" description="Polar residues" evidence="3">
    <location>
        <begin position="495"/>
        <end position="509"/>
    </location>
</feature>
<dbReference type="EMBL" id="JH717846">
    <property type="protein sequence ID" value="EWY84441.1"/>
    <property type="molecule type" value="Genomic_DNA"/>
</dbReference>
<dbReference type="InterPro" id="IPR036864">
    <property type="entry name" value="Zn2-C6_fun-type_DNA-bd_sf"/>
</dbReference>
<feature type="region of interest" description="Disordered" evidence="3">
    <location>
        <begin position="375"/>
        <end position="405"/>
    </location>
</feature>